<dbReference type="EMBL" id="JAQIZT010000005">
    <property type="protein sequence ID" value="KAJ6995712.1"/>
    <property type="molecule type" value="Genomic_DNA"/>
</dbReference>
<dbReference type="AlphaFoldDB" id="A0AAD6QS92"/>
<protein>
    <submittedName>
        <fullName evidence="2">Uncharacterized protein</fullName>
    </submittedName>
</protein>
<dbReference type="Proteomes" id="UP001164929">
    <property type="component" value="Chromosome 5"/>
</dbReference>
<keyword evidence="1" id="KW-1133">Transmembrane helix</keyword>
<feature type="transmembrane region" description="Helical" evidence="1">
    <location>
        <begin position="49"/>
        <end position="66"/>
    </location>
</feature>
<reference evidence="2" key="1">
    <citation type="journal article" date="2023" name="Mol. Ecol. Resour.">
        <title>Chromosome-level genome assembly of a triploid poplar Populus alba 'Berolinensis'.</title>
        <authorList>
            <person name="Chen S."/>
            <person name="Yu Y."/>
            <person name="Wang X."/>
            <person name="Wang S."/>
            <person name="Zhang T."/>
            <person name="Zhou Y."/>
            <person name="He R."/>
            <person name="Meng N."/>
            <person name="Wang Y."/>
            <person name="Liu W."/>
            <person name="Liu Z."/>
            <person name="Liu J."/>
            <person name="Guo Q."/>
            <person name="Huang H."/>
            <person name="Sederoff R.R."/>
            <person name="Wang G."/>
            <person name="Qu G."/>
            <person name="Chen S."/>
        </authorList>
    </citation>
    <scope>NUCLEOTIDE SEQUENCE</scope>
    <source>
        <strain evidence="2">SC-2020</strain>
    </source>
</reference>
<keyword evidence="1" id="KW-0472">Membrane</keyword>
<name>A0AAD6QS92_9ROSI</name>
<organism evidence="2 3">
    <name type="scientific">Populus alba x Populus x berolinensis</name>
    <dbReference type="NCBI Taxonomy" id="444605"/>
    <lineage>
        <taxon>Eukaryota</taxon>
        <taxon>Viridiplantae</taxon>
        <taxon>Streptophyta</taxon>
        <taxon>Embryophyta</taxon>
        <taxon>Tracheophyta</taxon>
        <taxon>Spermatophyta</taxon>
        <taxon>Magnoliopsida</taxon>
        <taxon>eudicotyledons</taxon>
        <taxon>Gunneridae</taxon>
        <taxon>Pentapetalae</taxon>
        <taxon>rosids</taxon>
        <taxon>fabids</taxon>
        <taxon>Malpighiales</taxon>
        <taxon>Salicaceae</taxon>
        <taxon>Saliceae</taxon>
        <taxon>Populus</taxon>
    </lineage>
</organism>
<comment type="caution">
    <text evidence="2">The sequence shown here is derived from an EMBL/GenBank/DDBJ whole genome shotgun (WGS) entry which is preliminary data.</text>
</comment>
<keyword evidence="3" id="KW-1185">Reference proteome</keyword>
<keyword evidence="1" id="KW-0812">Transmembrane</keyword>
<feature type="transmembrane region" description="Helical" evidence="1">
    <location>
        <begin position="20"/>
        <end position="37"/>
    </location>
</feature>
<evidence type="ECO:0000313" key="3">
    <source>
        <dbReference type="Proteomes" id="UP001164929"/>
    </source>
</evidence>
<accession>A0AAD6QS92</accession>
<gene>
    <name evidence="2" type="ORF">NC653_012541</name>
</gene>
<proteinExistence type="predicted"/>
<evidence type="ECO:0000256" key="1">
    <source>
        <dbReference type="SAM" id="Phobius"/>
    </source>
</evidence>
<evidence type="ECO:0000313" key="2">
    <source>
        <dbReference type="EMBL" id="KAJ6995712.1"/>
    </source>
</evidence>
<sequence>MSLPIPVSAIDLLLCFEDFVLLLSFFSFQFIILFVLSRREVSRRTSIPLTYTLLIWYMPQFILLVLL</sequence>